<reference evidence="2 3" key="1">
    <citation type="submission" date="2019-11" db="EMBL/GenBank/DDBJ databases">
        <title>Whole genome sequence of Haloferax sp. MBLA0076.</title>
        <authorList>
            <person name="Seo M.-J."/>
            <person name="Cho E.-S."/>
        </authorList>
    </citation>
    <scope>NUCLEOTIDE SEQUENCE [LARGE SCALE GENOMIC DNA]</scope>
    <source>
        <strain evidence="2 3">MBLA0076</strain>
    </source>
</reference>
<dbReference type="RefSeq" id="WP_151164381.1">
    <property type="nucleotide sequence ID" value="NZ_WKJO01000002.1"/>
</dbReference>
<dbReference type="Gene3D" id="3.40.140.10">
    <property type="entry name" value="Cytidine Deaminase, domain 2"/>
    <property type="match status" value="1"/>
</dbReference>
<comment type="caution">
    <text evidence="2">The sequence shown here is derived from an EMBL/GenBank/DDBJ whole genome shotgun (WGS) entry which is preliminary data.</text>
</comment>
<dbReference type="InterPro" id="IPR016193">
    <property type="entry name" value="Cytidine_deaminase-like"/>
</dbReference>
<feature type="domain" description="CMP/dCMP-type deaminase" evidence="1">
    <location>
        <begin position="8"/>
        <end position="144"/>
    </location>
</feature>
<keyword evidence="3" id="KW-1185">Reference proteome</keyword>
<gene>
    <name evidence="2" type="ORF">GJR96_16130</name>
</gene>
<evidence type="ECO:0000313" key="3">
    <source>
        <dbReference type="Proteomes" id="UP000439022"/>
    </source>
</evidence>
<evidence type="ECO:0000313" key="2">
    <source>
        <dbReference type="EMBL" id="MRX23478.1"/>
    </source>
</evidence>
<dbReference type="GO" id="GO:0003824">
    <property type="term" value="F:catalytic activity"/>
    <property type="evidence" value="ECO:0007669"/>
    <property type="project" value="InterPro"/>
</dbReference>
<organism evidence="2 3">
    <name type="scientific">Haloferax litoreum</name>
    <dbReference type="NCBI Taxonomy" id="2666140"/>
    <lineage>
        <taxon>Archaea</taxon>
        <taxon>Methanobacteriati</taxon>
        <taxon>Methanobacteriota</taxon>
        <taxon>Stenosarchaea group</taxon>
        <taxon>Halobacteria</taxon>
        <taxon>Halobacteriales</taxon>
        <taxon>Haloferacaceae</taxon>
        <taxon>Haloferax</taxon>
    </lineage>
</organism>
<dbReference type="CDD" id="cd01283">
    <property type="entry name" value="cytidine_deaminase"/>
    <property type="match status" value="1"/>
</dbReference>
<proteinExistence type="predicted"/>
<evidence type="ECO:0000259" key="1">
    <source>
        <dbReference type="PROSITE" id="PS51747"/>
    </source>
</evidence>
<name>A0A6A8GJN8_9EURY</name>
<dbReference type="SUPFAM" id="SSF53927">
    <property type="entry name" value="Cytidine deaminase-like"/>
    <property type="match status" value="1"/>
</dbReference>
<accession>A0A6A8GJN8</accession>
<dbReference type="AlphaFoldDB" id="A0A6A8GJN8"/>
<dbReference type="InterPro" id="IPR002125">
    <property type="entry name" value="CMP_dCMP_dom"/>
</dbReference>
<sequence length="144" mass="15354">MEGSPLTPEDEELVEHVKGVNNEAFDPDFFEGAHIVAAGVRTTDGDIYDGVSIPASIGRASMCGEPVALGSAAADGRCHDEIETCVAVAYPLPHHDTDEQRVVPPCGSCREMLADFDDGLRVIVPVDGTLRVVPAIDLLPTRTW</sequence>
<protein>
    <submittedName>
        <fullName evidence="2">Cytidine deaminase</fullName>
    </submittedName>
</protein>
<dbReference type="Proteomes" id="UP000439022">
    <property type="component" value="Unassembled WGS sequence"/>
</dbReference>
<dbReference type="PROSITE" id="PS51747">
    <property type="entry name" value="CYT_DCMP_DEAMINASES_2"/>
    <property type="match status" value="1"/>
</dbReference>
<dbReference type="EMBL" id="WKJO01000002">
    <property type="protein sequence ID" value="MRX23478.1"/>
    <property type="molecule type" value="Genomic_DNA"/>
</dbReference>